<evidence type="ECO:0000313" key="5">
    <source>
        <dbReference type="RefSeq" id="XP_022148891.1"/>
    </source>
</evidence>
<feature type="region of interest" description="Disordered" evidence="1">
    <location>
        <begin position="242"/>
        <end position="273"/>
    </location>
</feature>
<name>A0A6J1D6Q8_MOMCH</name>
<dbReference type="OrthoDB" id="1878503at2759"/>
<dbReference type="AlphaFoldDB" id="A0A6J1D6Q8"/>
<organism evidence="3 5">
    <name type="scientific">Momordica charantia</name>
    <name type="common">Bitter gourd</name>
    <name type="synonym">Balsam pear</name>
    <dbReference type="NCBI Taxonomy" id="3673"/>
    <lineage>
        <taxon>Eukaryota</taxon>
        <taxon>Viridiplantae</taxon>
        <taxon>Streptophyta</taxon>
        <taxon>Embryophyta</taxon>
        <taxon>Tracheophyta</taxon>
        <taxon>Spermatophyta</taxon>
        <taxon>Magnoliopsida</taxon>
        <taxon>eudicotyledons</taxon>
        <taxon>Gunneridae</taxon>
        <taxon>Pentapetalae</taxon>
        <taxon>rosids</taxon>
        <taxon>fabids</taxon>
        <taxon>Cucurbitales</taxon>
        <taxon>Cucurbitaceae</taxon>
        <taxon>Momordiceae</taxon>
        <taxon>Momordica</taxon>
    </lineage>
</organism>
<evidence type="ECO:0000313" key="3">
    <source>
        <dbReference type="Proteomes" id="UP000504603"/>
    </source>
</evidence>
<dbReference type="InterPro" id="IPR025312">
    <property type="entry name" value="DUF4216"/>
</dbReference>
<dbReference type="RefSeq" id="XP_022148892.1">
    <property type="nucleotide sequence ID" value="XM_022293200.1"/>
</dbReference>
<reference evidence="4 5" key="1">
    <citation type="submission" date="2025-04" db="UniProtKB">
        <authorList>
            <consortium name="RefSeq"/>
        </authorList>
    </citation>
    <scope>IDENTIFICATION</scope>
    <source>
        <strain evidence="4 5">OHB3-1</strain>
    </source>
</reference>
<keyword evidence="3" id="KW-1185">Reference proteome</keyword>
<dbReference type="RefSeq" id="XP_022148891.1">
    <property type="nucleotide sequence ID" value="XM_022293199.1"/>
</dbReference>
<evidence type="ECO:0000313" key="4">
    <source>
        <dbReference type="RefSeq" id="XP_022148890.1"/>
    </source>
</evidence>
<dbReference type="Proteomes" id="UP000504603">
    <property type="component" value="Unplaced"/>
</dbReference>
<dbReference type="GeneID" id="111017452"/>
<sequence length="273" mass="31618">MELQRGSSGNSGNLTRLQEILFPELFKKKVSSQVCSTSNEVVNELYALACGPDRRVNSYQRCVTNGVRFNTNERDDRYTTQNSGVCVFGGDDNERSDFYGIIKEVIELKYIKDKRVLLFRCDWYDTNPKKNHVRQNNNFTSINTCHLWYKDDPFILVSQAQQVFYVGDLQLGNGWKVAQKIQHRHLWDVPEVEEIDLVEVDINQCVVDEVNLETQTFHRSDIDPSIVSDNTSTIEIVLNFDEVQDEIEDEDEDEDEYDETTSSDEIDDSDIDE</sequence>
<dbReference type="PANTHER" id="PTHR48258:SF6">
    <property type="entry name" value="LEUCINE-RICH REPEAT DOMAIN, L DOMAIN-CONTAINING PROTEIN"/>
    <property type="match status" value="1"/>
</dbReference>
<protein>
    <submittedName>
        <fullName evidence="4 5">Uncharacterized protein LOC111017452</fullName>
    </submittedName>
</protein>
<dbReference type="RefSeq" id="XP_022148890.1">
    <property type="nucleotide sequence ID" value="XM_022293198.1"/>
</dbReference>
<dbReference type="Pfam" id="PF13952">
    <property type="entry name" value="DUF4216"/>
    <property type="match status" value="1"/>
</dbReference>
<evidence type="ECO:0000256" key="1">
    <source>
        <dbReference type="SAM" id="MobiDB-lite"/>
    </source>
</evidence>
<gene>
    <name evidence="4 5 6" type="primary">LOC111017452</name>
</gene>
<evidence type="ECO:0000259" key="2">
    <source>
        <dbReference type="Pfam" id="PF13952"/>
    </source>
</evidence>
<feature type="domain" description="DUF4216" evidence="2">
    <location>
        <begin position="106"/>
        <end position="177"/>
    </location>
</feature>
<evidence type="ECO:0000313" key="6">
    <source>
        <dbReference type="RefSeq" id="XP_022148892.1"/>
    </source>
</evidence>
<proteinExistence type="predicted"/>
<accession>A0A6J1D6Q8</accession>
<dbReference type="KEGG" id="mcha:111017452"/>
<dbReference type="PANTHER" id="PTHR48258">
    <property type="entry name" value="DUF4218 DOMAIN-CONTAINING PROTEIN-RELATED"/>
    <property type="match status" value="1"/>
</dbReference>